<dbReference type="PANTHER" id="PTHR46386:SF11">
    <property type="entry name" value="AUTOIMMUNE REGULATOR"/>
    <property type="match status" value="1"/>
</dbReference>
<dbReference type="InterPro" id="IPR043563">
    <property type="entry name" value="Sp110/Sp140/Sp140L-like"/>
</dbReference>
<dbReference type="InterPro" id="IPR013083">
    <property type="entry name" value="Znf_RING/FYVE/PHD"/>
</dbReference>
<dbReference type="HOGENOM" id="CLU_1087506_0_0_1"/>
<name>A0A0D3JTZ1_EMIH1</name>
<accession>A0A0D3JTZ1</accession>
<evidence type="ECO:0000256" key="4">
    <source>
        <dbReference type="PROSITE-ProRule" id="PRU00146"/>
    </source>
</evidence>
<dbReference type="InterPro" id="IPR019786">
    <property type="entry name" value="Zinc_finger_PHD-type_CS"/>
</dbReference>
<proteinExistence type="predicted"/>
<dbReference type="InterPro" id="IPR001965">
    <property type="entry name" value="Znf_PHD"/>
</dbReference>
<dbReference type="PaxDb" id="2903-EOD26976"/>
<sequence length="256" mass="28196">MRSFHNFSGWNQIYPHFRDGAVKCWELQRVSSEFVASRRSSGDGPSDGGGRAKGCRGFKTFPRLKDAVVESAFREGVFDRATQAEDAAAAVGRDFECFAFPEVGDAKESSAMREDAAYRRLRAAMPSLPSSKQWGGQGRAFEHPTLPPGCVGLPPGWTEEQRVSKRGRPYSVFLKPGTEPPHYDSMSRPGAWRLHLGLRSKRVAGNADECAACGDGGLLVQCDRCPRCFHLDCLDPPLTQQQVDGMEGWLCPRCVP</sequence>
<dbReference type="PANTHER" id="PTHR46386">
    <property type="entry name" value="NUCLEAR BODY PROTEIN SP140"/>
    <property type="match status" value="1"/>
</dbReference>
<dbReference type="GO" id="GO:0005634">
    <property type="term" value="C:nucleus"/>
    <property type="evidence" value="ECO:0007669"/>
    <property type="project" value="TreeGrafter"/>
</dbReference>
<organism evidence="6 7">
    <name type="scientific">Emiliania huxleyi (strain CCMP1516)</name>
    <dbReference type="NCBI Taxonomy" id="280463"/>
    <lineage>
        <taxon>Eukaryota</taxon>
        <taxon>Haptista</taxon>
        <taxon>Haptophyta</taxon>
        <taxon>Prymnesiophyceae</taxon>
        <taxon>Isochrysidales</taxon>
        <taxon>Noelaerhabdaceae</taxon>
        <taxon>Emiliania</taxon>
    </lineage>
</organism>
<evidence type="ECO:0000259" key="5">
    <source>
        <dbReference type="PROSITE" id="PS50016"/>
    </source>
</evidence>
<reference evidence="7" key="1">
    <citation type="journal article" date="2013" name="Nature">
        <title>Pan genome of the phytoplankton Emiliania underpins its global distribution.</title>
        <authorList>
            <person name="Read B.A."/>
            <person name="Kegel J."/>
            <person name="Klute M.J."/>
            <person name="Kuo A."/>
            <person name="Lefebvre S.C."/>
            <person name="Maumus F."/>
            <person name="Mayer C."/>
            <person name="Miller J."/>
            <person name="Monier A."/>
            <person name="Salamov A."/>
            <person name="Young J."/>
            <person name="Aguilar M."/>
            <person name="Claverie J.M."/>
            <person name="Frickenhaus S."/>
            <person name="Gonzalez K."/>
            <person name="Herman E.K."/>
            <person name="Lin Y.C."/>
            <person name="Napier J."/>
            <person name="Ogata H."/>
            <person name="Sarno A.F."/>
            <person name="Shmutz J."/>
            <person name="Schroeder D."/>
            <person name="de Vargas C."/>
            <person name="Verret F."/>
            <person name="von Dassow P."/>
            <person name="Valentin K."/>
            <person name="Van de Peer Y."/>
            <person name="Wheeler G."/>
            <person name="Dacks J.B."/>
            <person name="Delwiche C.F."/>
            <person name="Dyhrman S.T."/>
            <person name="Glockner G."/>
            <person name="John U."/>
            <person name="Richards T."/>
            <person name="Worden A.Z."/>
            <person name="Zhang X."/>
            <person name="Grigoriev I.V."/>
            <person name="Allen A.E."/>
            <person name="Bidle K."/>
            <person name="Borodovsky M."/>
            <person name="Bowler C."/>
            <person name="Brownlee C."/>
            <person name="Cock J.M."/>
            <person name="Elias M."/>
            <person name="Gladyshev V.N."/>
            <person name="Groth M."/>
            <person name="Guda C."/>
            <person name="Hadaegh A."/>
            <person name="Iglesias-Rodriguez M.D."/>
            <person name="Jenkins J."/>
            <person name="Jones B.M."/>
            <person name="Lawson T."/>
            <person name="Leese F."/>
            <person name="Lindquist E."/>
            <person name="Lobanov A."/>
            <person name="Lomsadze A."/>
            <person name="Malik S.B."/>
            <person name="Marsh M.E."/>
            <person name="Mackinder L."/>
            <person name="Mock T."/>
            <person name="Mueller-Roeber B."/>
            <person name="Pagarete A."/>
            <person name="Parker M."/>
            <person name="Probert I."/>
            <person name="Quesneville H."/>
            <person name="Raines C."/>
            <person name="Rensing S.A."/>
            <person name="Riano-Pachon D.M."/>
            <person name="Richier S."/>
            <person name="Rokitta S."/>
            <person name="Shiraiwa Y."/>
            <person name="Soanes D.M."/>
            <person name="van der Giezen M."/>
            <person name="Wahlund T.M."/>
            <person name="Williams B."/>
            <person name="Wilson W."/>
            <person name="Wolfe G."/>
            <person name="Wurch L.L."/>
        </authorList>
    </citation>
    <scope>NUCLEOTIDE SEQUENCE</scope>
</reference>
<evidence type="ECO:0000256" key="3">
    <source>
        <dbReference type="ARBA" id="ARBA00022833"/>
    </source>
</evidence>
<protein>
    <recommendedName>
        <fullName evidence="5">PHD-type domain-containing protein</fullName>
    </recommendedName>
</protein>
<dbReference type="PROSITE" id="PS01359">
    <property type="entry name" value="ZF_PHD_1"/>
    <property type="match status" value="1"/>
</dbReference>
<keyword evidence="7" id="KW-1185">Reference proteome</keyword>
<dbReference type="Proteomes" id="UP000013827">
    <property type="component" value="Unassembled WGS sequence"/>
</dbReference>
<dbReference type="Pfam" id="PF00628">
    <property type="entry name" value="PHD"/>
    <property type="match status" value="1"/>
</dbReference>
<feature type="domain" description="PHD-type" evidence="5">
    <location>
        <begin position="207"/>
        <end position="256"/>
    </location>
</feature>
<dbReference type="SMART" id="SM00249">
    <property type="entry name" value="PHD"/>
    <property type="match status" value="1"/>
</dbReference>
<dbReference type="InterPro" id="IPR019787">
    <property type="entry name" value="Znf_PHD-finger"/>
</dbReference>
<dbReference type="GO" id="GO:0000981">
    <property type="term" value="F:DNA-binding transcription factor activity, RNA polymerase II-specific"/>
    <property type="evidence" value="ECO:0007669"/>
    <property type="project" value="TreeGrafter"/>
</dbReference>
<evidence type="ECO:0000256" key="1">
    <source>
        <dbReference type="ARBA" id="ARBA00022723"/>
    </source>
</evidence>
<dbReference type="GO" id="GO:0008270">
    <property type="term" value="F:zinc ion binding"/>
    <property type="evidence" value="ECO:0007669"/>
    <property type="project" value="UniProtKB-KW"/>
</dbReference>
<evidence type="ECO:0000313" key="6">
    <source>
        <dbReference type="EnsemblProtists" id="EOD26976"/>
    </source>
</evidence>
<keyword evidence="3" id="KW-0862">Zinc</keyword>
<dbReference type="Gene3D" id="3.30.40.10">
    <property type="entry name" value="Zinc/RING finger domain, C3HC4 (zinc finger)"/>
    <property type="match status" value="1"/>
</dbReference>
<dbReference type="GeneID" id="17272515"/>
<dbReference type="EnsemblProtists" id="EOD26976">
    <property type="protein sequence ID" value="EOD26976"/>
    <property type="gene ID" value="EMIHUDRAFT_236162"/>
</dbReference>
<dbReference type="KEGG" id="ehx:EMIHUDRAFT_236162"/>
<dbReference type="InterPro" id="IPR011011">
    <property type="entry name" value="Znf_FYVE_PHD"/>
</dbReference>
<keyword evidence="2 4" id="KW-0863">Zinc-finger</keyword>
<reference evidence="6" key="2">
    <citation type="submission" date="2024-10" db="UniProtKB">
        <authorList>
            <consortium name="EnsemblProtists"/>
        </authorList>
    </citation>
    <scope>IDENTIFICATION</scope>
</reference>
<dbReference type="AlphaFoldDB" id="A0A0D3JTZ1"/>
<keyword evidence="1" id="KW-0479">Metal-binding</keyword>
<dbReference type="STRING" id="2903.R1EVI4"/>
<dbReference type="SUPFAM" id="SSF57903">
    <property type="entry name" value="FYVE/PHD zinc finger"/>
    <property type="match status" value="1"/>
</dbReference>
<evidence type="ECO:0000256" key="2">
    <source>
        <dbReference type="ARBA" id="ARBA00022771"/>
    </source>
</evidence>
<evidence type="ECO:0000313" key="7">
    <source>
        <dbReference type="Proteomes" id="UP000013827"/>
    </source>
</evidence>
<dbReference type="RefSeq" id="XP_005779405.1">
    <property type="nucleotide sequence ID" value="XM_005779348.1"/>
</dbReference>
<dbReference type="PROSITE" id="PS50016">
    <property type="entry name" value="ZF_PHD_2"/>
    <property type="match status" value="1"/>
</dbReference>
<dbReference type="eggNOG" id="KOG0383">
    <property type="taxonomic scope" value="Eukaryota"/>
</dbReference>